<feature type="region of interest" description="Disordered" evidence="1">
    <location>
        <begin position="147"/>
        <end position="179"/>
    </location>
</feature>
<sequence>MTPALALLLGLVPQGAEALGLGRPQVHSALGRPLDVSVPLSLADGEQLTEACTRAEVSAGDARVPAGLLQIRIEGELGQQRIHLQSLVRIEEPALRITLALGCPLRLTREFNAFVDPPAGAAQVPAPVPAPVLVAAPAVVAPAPPVTVAQADAPPPRPAAKPRARPKPRPSGPRLVLERPEVLVQAPTVQAAASAPAMEMTPELEAQITQLEQTVAQLRADLEARFQAEAAAAAASAPPVVVASAPAPAAPVPVRASYQRDPLTWALTLGLGLLAGVGAYQLSRWRDERRSRELAYWRAMQAAEGGGAGRAAAKAVPPPGMAPQVLADAASLPDEGQHTVTRPQPRPMSWAPPPILTRPEPPPVAPPVHAVATDSMLATQPMPVQALAPALSQELTIADELLDLRQQADFLQLLGQHDAAADLLSVRLSSGLASAMPLLMLMEMCQQRGEPEAFTQLARQFEQQTGAIAPQWAQSLARGRGLDSCASVVAHLQVVWSEPPAAMQMLQDLLARGGGPGVQQFELPAYGDLLLLYSVARDLFEAGQRSEGVDFMLPLDSQFDAT</sequence>
<comment type="caution">
    <text evidence="3">The sequence shown here is derived from an EMBL/GenBank/DDBJ whole genome shotgun (WGS) entry which is preliminary data.</text>
</comment>
<keyword evidence="4" id="KW-1185">Reference proteome</keyword>
<dbReference type="RefSeq" id="WP_310330490.1">
    <property type="nucleotide sequence ID" value="NZ_JAVDXV010000006.1"/>
</dbReference>
<reference evidence="3 4" key="1">
    <citation type="submission" date="2023-07" db="EMBL/GenBank/DDBJ databases">
        <title>Sorghum-associated microbial communities from plants grown in Nebraska, USA.</title>
        <authorList>
            <person name="Schachtman D."/>
        </authorList>
    </citation>
    <scope>NUCLEOTIDE SEQUENCE [LARGE SCALE GENOMIC DNA]</scope>
    <source>
        <strain evidence="3 4">BE316</strain>
    </source>
</reference>
<organism evidence="3 4">
    <name type="scientific">Roseateles asaccharophilus</name>
    <dbReference type="NCBI Taxonomy" id="582607"/>
    <lineage>
        <taxon>Bacteria</taxon>
        <taxon>Pseudomonadati</taxon>
        <taxon>Pseudomonadota</taxon>
        <taxon>Betaproteobacteria</taxon>
        <taxon>Burkholderiales</taxon>
        <taxon>Sphaerotilaceae</taxon>
        <taxon>Roseateles</taxon>
    </lineage>
</organism>
<name>A0ABU2AAH2_9BURK</name>
<proteinExistence type="predicted"/>
<dbReference type="InterPro" id="IPR057840">
    <property type="entry name" value="FimV_N"/>
</dbReference>
<dbReference type="EMBL" id="JAVDXV010000006">
    <property type="protein sequence ID" value="MDR7334207.1"/>
    <property type="molecule type" value="Genomic_DNA"/>
</dbReference>
<dbReference type="Proteomes" id="UP001180825">
    <property type="component" value="Unassembled WGS sequence"/>
</dbReference>
<accession>A0ABU2AAH2</accession>
<gene>
    <name evidence="3" type="ORF">J2X21_003359</name>
</gene>
<evidence type="ECO:0000313" key="3">
    <source>
        <dbReference type="EMBL" id="MDR7334207.1"/>
    </source>
</evidence>
<evidence type="ECO:0000259" key="2">
    <source>
        <dbReference type="Pfam" id="PF25800"/>
    </source>
</evidence>
<evidence type="ECO:0000256" key="1">
    <source>
        <dbReference type="SAM" id="MobiDB-lite"/>
    </source>
</evidence>
<feature type="domain" description="FimV N-terminal" evidence="2">
    <location>
        <begin position="19"/>
        <end position="118"/>
    </location>
</feature>
<protein>
    <recommendedName>
        <fullName evidence="2">FimV N-terminal domain-containing protein</fullName>
    </recommendedName>
</protein>
<evidence type="ECO:0000313" key="4">
    <source>
        <dbReference type="Proteomes" id="UP001180825"/>
    </source>
</evidence>
<dbReference type="Pfam" id="PF25800">
    <property type="entry name" value="FimV_N"/>
    <property type="match status" value="1"/>
</dbReference>